<dbReference type="EMBL" id="AP003268">
    <property type="protein sequence ID" value="BAD87299.1"/>
    <property type="molecule type" value="Genomic_DNA"/>
</dbReference>
<protein>
    <submittedName>
        <fullName evidence="1">Uncharacterized protein</fullName>
    </submittedName>
</protein>
<dbReference type="Proteomes" id="UP000817658">
    <property type="component" value="Chromosome 1"/>
</dbReference>
<dbReference type="AlphaFoldDB" id="Q5JMK8"/>
<evidence type="ECO:0000313" key="1">
    <source>
        <dbReference type="EMBL" id="BAD87299.1"/>
    </source>
</evidence>
<reference evidence="1" key="1">
    <citation type="journal article" date="2002" name="Nature">
        <title>The genome sequence and structure of rice chromosome 1.</title>
        <authorList>
            <person name="Sasaki T."/>
            <person name="Matsumoto T."/>
            <person name="Yamamoto K."/>
            <person name="Sakata K."/>
            <person name="Baba T."/>
            <person name="Katayose Y."/>
            <person name="Wu J."/>
            <person name="Niimura Y."/>
            <person name="Cheng Z."/>
            <person name="Nagamura Y."/>
            <person name="Antonio B.A."/>
            <person name="Kanamori H."/>
            <person name="Hosokawa S."/>
            <person name="Masukawa M."/>
            <person name="Arikawa K."/>
            <person name="Chiden Y."/>
            <person name="Hayashi M."/>
            <person name="Okamoto M."/>
            <person name="Ando T."/>
            <person name="Aoki H."/>
            <person name="Arita K."/>
            <person name="Hamada M."/>
            <person name="Harada C."/>
            <person name="Hijishita S."/>
            <person name="Honda M."/>
            <person name="Ichikawa Y."/>
            <person name="Idonuma A."/>
            <person name="Iijima M."/>
            <person name="Ikeda M."/>
            <person name="Ikeno M."/>
            <person name="Itoh S."/>
            <person name="Itoh T."/>
            <person name="Itoh Y."/>
            <person name="Itoh Y."/>
            <person name="Iwabuchi A."/>
            <person name="Kamiya K."/>
            <person name="Karasawa W."/>
            <person name="Katagiri S."/>
            <person name="Kikuta A."/>
            <person name="Kobayashi N."/>
            <person name="Kono I."/>
            <person name="Machita K."/>
            <person name="Maehara T."/>
            <person name="Mizuno H."/>
            <person name="Mizubayashi T."/>
            <person name="Mukai Y."/>
            <person name="Nagasaki H."/>
            <person name="Nakashima M."/>
            <person name="Nakama Y."/>
            <person name="Nakamichi Y."/>
            <person name="Nakamura M."/>
            <person name="Namiki N."/>
            <person name="Negishi M."/>
            <person name="Ohta I."/>
            <person name="Ono N."/>
            <person name="Saji S."/>
            <person name="Sakai K."/>
            <person name="Shibata M."/>
            <person name="Shimokawa T."/>
            <person name="Shomura A."/>
            <person name="Song J."/>
            <person name="Takazaki Y."/>
            <person name="Terasawa K."/>
            <person name="Tsuji K."/>
            <person name="Waki K."/>
            <person name="Yamagata H."/>
            <person name="Yamane H."/>
            <person name="Yoshiki S."/>
            <person name="Yoshihara R."/>
            <person name="Yukawa K."/>
            <person name="Zhong H."/>
            <person name="Iwama H."/>
            <person name="Endo T."/>
            <person name="Ito H."/>
            <person name="Hahn J.H."/>
            <person name="Kim H.I."/>
            <person name="Eun M.Y."/>
            <person name="Yano M."/>
            <person name="Jiang J."/>
            <person name="Gojobori T."/>
        </authorList>
    </citation>
    <scope>NUCLEOTIDE SEQUENCE [LARGE SCALE GENOMIC DNA]</scope>
</reference>
<gene>
    <name evidence="1" type="primary">P0503C12.42</name>
</gene>
<accession>Q5JMK8</accession>
<sequence>MRQAAGHEGDRRRRQGFYYRWGRAVADGRARWRRSSAAGDARWSSAEDGGWRLVRATSVGVKRRWVEWAAEAEKKERGVVSRWEASLDKDAERSASAYSEPMDLTIEWFIFRVSAWNGLTTTTTDFLSSRDTTLSSIW</sequence>
<organism evidence="1">
    <name type="scientific">Oryza sativa subsp. japonica</name>
    <name type="common">Rice</name>
    <dbReference type="NCBI Taxonomy" id="39947"/>
    <lineage>
        <taxon>Eukaryota</taxon>
        <taxon>Viridiplantae</taxon>
        <taxon>Streptophyta</taxon>
        <taxon>Embryophyta</taxon>
        <taxon>Tracheophyta</taxon>
        <taxon>Spermatophyta</taxon>
        <taxon>Magnoliopsida</taxon>
        <taxon>Liliopsida</taxon>
        <taxon>Poales</taxon>
        <taxon>Poaceae</taxon>
        <taxon>BOP clade</taxon>
        <taxon>Oryzoideae</taxon>
        <taxon>Oryzeae</taxon>
        <taxon>Oryzinae</taxon>
        <taxon>Oryza</taxon>
        <taxon>Oryza sativa</taxon>
    </lineage>
</organism>
<proteinExistence type="predicted"/>
<name>Q5JMK8_ORYSJ</name>